<evidence type="ECO:0000256" key="2">
    <source>
        <dbReference type="ARBA" id="ARBA00004236"/>
    </source>
</evidence>
<sequence length="465" mass="53093">MYRLEKTVMREERYRHERDNPSFSSTLLDKIYRSIDDDVGTKHEDLKVYRETMQKKQSKGNMKSNRSRGRGQEEELSSLQRARLIEKWMEKKVSEKANADRKQVFSEFERKSHHEHDPDHDILFFSSTSSSSDSSSGGFSSSDTESMYGSKTKASLFVPPRPKPVRTNLSARSEKPFKTEKTGRTERTLFYEPKEELHMFDDYHYNSASDHTSKLDGSFSKSKSRAMKIYGNLKKVKQPISPGGRLASFINSLFTTGNSKKAKSSSSIVSCDDERKLKSGHVSTCSSASSFSRSCLSKNSPSTRERLRNGVKRTVRFCPVSVIVDEDCRPCGQKCLYEEEDSSLLSVSVPTAWKIGKSPSKKCEEELNFQIMEKTRGVEQMAREFLKEYHLNQKRSDLISSDGRSNYVVDEMDDNEDDAASYSSSDLFELDHLVLIGNDRYREELPVYETTHVETNRAIANGLIV</sequence>
<organism evidence="9 10">
    <name type="scientific">Durio zibethinus</name>
    <name type="common">Durian</name>
    <dbReference type="NCBI Taxonomy" id="66656"/>
    <lineage>
        <taxon>Eukaryota</taxon>
        <taxon>Viridiplantae</taxon>
        <taxon>Streptophyta</taxon>
        <taxon>Embryophyta</taxon>
        <taxon>Tracheophyta</taxon>
        <taxon>Spermatophyta</taxon>
        <taxon>Magnoliopsida</taxon>
        <taxon>eudicotyledons</taxon>
        <taxon>Gunneridae</taxon>
        <taxon>Pentapetalae</taxon>
        <taxon>rosids</taxon>
        <taxon>malvids</taxon>
        <taxon>Malvales</taxon>
        <taxon>Malvaceae</taxon>
        <taxon>Helicteroideae</taxon>
        <taxon>Durio</taxon>
    </lineage>
</organism>
<dbReference type="Proteomes" id="UP000515121">
    <property type="component" value="Unplaced"/>
</dbReference>
<dbReference type="GO" id="GO:0005886">
    <property type="term" value="C:plasma membrane"/>
    <property type="evidence" value="ECO:0007669"/>
    <property type="project" value="UniProtKB-SubCell"/>
</dbReference>
<feature type="compositionally biased region" description="Basic and acidic residues" evidence="8">
    <location>
        <begin position="172"/>
        <end position="183"/>
    </location>
</feature>
<comment type="similarity">
    <text evidence="3">Belongs to the BIG GRAIN 1 (BG1) plant protein family.</text>
</comment>
<protein>
    <submittedName>
        <fullName evidence="10">Protein BIG GRAIN 1-like B</fullName>
    </submittedName>
</protein>
<dbReference type="AlphaFoldDB" id="A0A6P5ZUC3"/>
<dbReference type="PANTHER" id="PTHR33541:SF12">
    <property type="entry name" value="PROTEIN BIG GRAIN 1-LIKE A"/>
    <property type="match status" value="1"/>
</dbReference>
<feature type="compositionally biased region" description="Low complexity" evidence="8">
    <location>
        <begin position="125"/>
        <end position="144"/>
    </location>
</feature>
<evidence type="ECO:0000256" key="5">
    <source>
        <dbReference type="ARBA" id="ARBA00022475"/>
    </source>
</evidence>
<evidence type="ECO:0000313" key="9">
    <source>
        <dbReference type="Proteomes" id="UP000515121"/>
    </source>
</evidence>
<evidence type="ECO:0000256" key="4">
    <source>
        <dbReference type="ARBA" id="ARBA00022448"/>
    </source>
</evidence>
<feature type="region of interest" description="Disordered" evidence="8">
    <location>
        <begin position="109"/>
        <end position="183"/>
    </location>
</feature>
<dbReference type="KEGG" id="dzi:111304124"/>
<dbReference type="RefSeq" id="XP_022756374.1">
    <property type="nucleotide sequence ID" value="XM_022900639.1"/>
</dbReference>
<keyword evidence="4" id="KW-0813">Transport</keyword>
<evidence type="ECO:0000313" key="10">
    <source>
        <dbReference type="RefSeq" id="XP_022756374.1"/>
    </source>
</evidence>
<reference evidence="10" key="1">
    <citation type="submission" date="2025-08" db="UniProtKB">
        <authorList>
            <consortium name="RefSeq"/>
        </authorList>
    </citation>
    <scope>IDENTIFICATION</scope>
    <source>
        <tissue evidence="10">Fruit stalk</tissue>
    </source>
</reference>
<dbReference type="OrthoDB" id="680041at2759"/>
<evidence type="ECO:0000256" key="6">
    <source>
        <dbReference type="ARBA" id="ARBA00023136"/>
    </source>
</evidence>
<accession>A0A6P5ZUC3</accession>
<evidence type="ECO:0000256" key="3">
    <source>
        <dbReference type="ARBA" id="ARBA00010067"/>
    </source>
</evidence>
<evidence type="ECO:0000256" key="7">
    <source>
        <dbReference type="ARBA" id="ARBA00023294"/>
    </source>
</evidence>
<dbReference type="PANTHER" id="PTHR33541">
    <property type="entry name" value="PROTEIN BIG GRAIN 1-LIKE A-RELATED"/>
    <property type="match status" value="1"/>
</dbReference>
<gene>
    <name evidence="10" type="primary">LOC111304124</name>
</gene>
<name>A0A6P5ZUC3_DURZI</name>
<keyword evidence="9" id="KW-1185">Reference proteome</keyword>
<evidence type="ECO:0000256" key="1">
    <source>
        <dbReference type="ARBA" id="ARBA00002281"/>
    </source>
</evidence>
<dbReference type="GeneID" id="111304124"/>
<comment type="function">
    <text evidence="1">Involved in auxin transport. Regulator of the auxin signaling pathway.</text>
</comment>
<dbReference type="InterPro" id="IPR039621">
    <property type="entry name" value="BG1-like"/>
</dbReference>
<dbReference type="GO" id="GO:0009734">
    <property type="term" value="P:auxin-activated signaling pathway"/>
    <property type="evidence" value="ECO:0007669"/>
    <property type="project" value="UniProtKB-KW"/>
</dbReference>
<keyword evidence="5" id="KW-1003">Cell membrane</keyword>
<feature type="region of interest" description="Disordered" evidence="8">
    <location>
        <begin position="49"/>
        <end position="77"/>
    </location>
</feature>
<feature type="compositionally biased region" description="Basic and acidic residues" evidence="8">
    <location>
        <begin position="109"/>
        <end position="122"/>
    </location>
</feature>
<evidence type="ECO:0000256" key="8">
    <source>
        <dbReference type="SAM" id="MobiDB-lite"/>
    </source>
</evidence>
<proteinExistence type="inferred from homology"/>
<keyword evidence="7" id="KW-0927">Auxin signaling pathway</keyword>
<comment type="subcellular location">
    <subcellularLocation>
        <location evidence="2">Cell membrane</location>
    </subcellularLocation>
</comment>
<keyword evidence="6" id="KW-0472">Membrane</keyword>